<feature type="domain" description="Polynucleotide kinase-phosphatase ligase" evidence="1">
    <location>
        <begin position="1"/>
        <end position="371"/>
    </location>
</feature>
<accession>A0A6J4IQU8</accession>
<dbReference type="SUPFAM" id="SSF56091">
    <property type="entry name" value="DNA ligase/mRNA capping enzyme, catalytic domain"/>
    <property type="match status" value="1"/>
</dbReference>
<evidence type="ECO:0000259" key="1">
    <source>
        <dbReference type="Pfam" id="PF16542"/>
    </source>
</evidence>
<protein>
    <submittedName>
        <fullName evidence="2">Phosphatase</fullName>
    </submittedName>
</protein>
<proteinExistence type="predicted"/>
<dbReference type="EMBL" id="CADCTO010000287">
    <property type="protein sequence ID" value="CAA9257042.1"/>
    <property type="molecule type" value="Genomic_DNA"/>
</dbReference>
<dbReference type="InterPro" id="IPR032380">
    <property type="entry name" value="PNKP_ligase_dom"/>
</dbReference>
<dbReference type="Pfam" id="PF16542">
    <property type="entry name" value="PNKP_ligase"/>
    <property type="match status" value="1"/>
</dbReference>
<organism evidence="2">
    <name type="scientific">uncultured Armatimonadetes bacterium</name>
    <dbReference type="NCBI Taxonomy" id="157466"/>
    <lineage>
        <taxon>Bacteria</taxon>
        <taxon>Bacillati</taxon>
        <taxon>Armatimonadota</taxon>
        <taxon>environmental samples</taxon>
    </lineage>
</organism>
<name>A0A6J4IQU8_9BACT</name>
<evidence type="ECO:0000313" key="2">
    <source>
        <dbReference type="EMBL" id="CAA9257042.1"/>
    </source>
</evidence>
<dbReference type="AlphaFoldDB" id="A0A6J4IQU8"/>
<gene>
    <name evidence="2" type="ORF">AVDCRST_MAG63-2311</name>
</gene>
<sequence>MMSRFAVDPRWLIYLPPTMSPVETAKTGDYLERPEEAFDYFAGRGVEQVVCQEKHMGSRAVLVVCRDAGVARARFGAPGGEIGAVLTRTGRPFFDDAALTNALLAETARALEAADLWEELGTDWCCLDAEILPWNAKAQGLLREQYAPVAAAGRAALGAEAATAAAGAARGIAPAAEIAARLTARLADLEAYSVAYARYCWDVTGLDDLKVAPFHLLAIEGRTLTDRDHAWHVASLHRLAQASPRFVATETLAVDTGAATSRAAGVAWWERKTGAGGEGMVVKPLAFLPPPKCQPAVKVRGREYLRIIYGPEYTEPRNLSRLRERGLGAKRALAAKEFALGVEGLERFVRREPLRHVHECAFGVLALESEPVDPRL</sequence>
<reference evidence="2" key="1">
    <citation type="submission" date="2020-02" db="EMBL/GenBank/DDBJ databases">
        <authorList>
            <person name="Meier V. D."/>
        </authorList>
    </citation>
    <scope>NUCLEOTIDE SEQUENCE</scope>
    <source>
        <strain evidence="2">AVDCRST_MAG63</strain>
    </source>
</reference>
<dbReference type="Gene3D" id="3.30.470.30">
    <property type="entry name" value="DNA ligase/mRNA capping enzyme"/>
    <property type="match status" value="2"/>
</dbReference>